<dbReference type="EMBL" id="JXRR01000010">
    <property type="protein sequence ID" value="KIL49174.1"/>
    <property type="molecule type" value="Genomic_DNA"/>
</dbReference>
<protein>
    <recommendedName>
        <fullName evidence="3">DUF4003 domain-containing protein</fullName>
    </recommendedName>
</protein>
<dbReference type="AlphaFoldDB" id="A0A0C2S578"/>
<reference evidence="1 2" key="1">
    <citation type="submission" date="2015-01" db="EMBL/GenBank/DDBJ databases">
        <title>Jeotgalibacillus campisalis genome sequencing.</title>
        <authorList>
            <person name="Goh K.M."/>
            <person name="Chan K.-G."/>
            <person name="Yaakop A.S."/>
            <person name="Ee R."/>
            <person name="Gan H.M."/>
            <person name="Chan C.S."/>
        </authorList>
    </citation>
    <scope>NUCLEOTIDE SEQUENCE [LARGE SCALE GENOMIC DNA]</scope>
    <source>
        <strain evidence="1 2">SF-57</strain>
    </source>
</reference>
<dbReference type="PATRIC" id="fig|220754.4.peg.1231"/>
<evidence type="ECO:0000313" key="1">
    <source>
        <dbReference type="EMBL" id="KIL49174.1"/>
    </source>
</evidence>
<accession>A0A0C2S578</accession>
<name>A0A0C2S578_9BACL</name>
<comment type="caution">
    <text evidence="1">The sequence shown here is derived from an EMBL/GenBank/DDBJ whole genome shotgun (WGS) entry which is preliminary data.</text>
</comment>
<evidence type="ECO:0008006" key="3">
    <source>
        <dbReference type="Google" id="ProtNLM"/>
    </source>
</evidence>
<dbReference type="Pfam" id="PF13170">
    <property type="entry name" value="DUF4003"/>
    <property type="match status" value="1"/>
</dbReference>
<dbReference type="InterPro" id="IPR025062">
    <property type="entry name" value="DUF4003"/>
</dbReference>
<organism evidence="1 2">
    <name type="scientific">Jeotgalibacillus campisalis</name>
    <dbReference type="NCBI Taxonomy" id="220754"/>
    <lineage>
        <taxon>Bacteria</taxon>
        <taxon>Bacillati</taxon>
        <taxon>Bacillota</taxon>
        <taxon>Bacilli</taxon>
        <taxon>Bacillales</taxon>
        <taxon>Caryophanaceae</taxon>
        <taxon>Jeotgalibacillus</taxon>
    </lineage>
</organism>
<gene>
    <name evidence="1" type="ORF">KR50_12090</name>
</gene>
<proteinExistence type="predicted"/>
<dbReference type="Proteomes" id="UP000031972">
    <property type="component" value="Unassembled WGS sequence"/>
</dbReference>
<keyword evidence="2" id="KW-1185">Reference proteome</keyword>
<evidence type="ECO:0000313" key="2">
    <source>
        <dbReference type="Proteomes" id="UP000031972"/>
    </source>
</evidence>
<sequence length="340" mass="38902">MLVVYSKNKQSGGNGMEHSEELKEFITNYELLRKKYKWRVDTGALMMIASLFTGDNKPFNLDRYSELVNFIKQESNPFAYIQSTLRFSLAGLLLNQSDHPEESYKQVQHCYDLLIEAGFQRSPHTYIAAYALSLSIKQGEESADHVERAKKMYDGMKKKHFFLTSHEDYPLAVLLAEAGSDGDKMLEDMAYYYDELHLVLWKGNNRQFLSQILTYGKRENKEILVQNTVTWMDDLKTQKFRLRGLHLPIVGVLSLVATPSVLLPKIKEVYDELSSYSKFKWYKDQCFMIAVRLVIQREISENRVLDVGLAATVESILQAQQAAMIATMTAAVDANSSNDG</sequence>